<evidence type="ECO:0000313" key="2">
    <source>
        <dbReference type="EMBL" id="MBB6553596.1"/>
    </source>
</evidence>
<dbReference type="AlphaFoldDB" id="A0A7X0P222"/>
<keyword evidence="1" id="KW-0472">Membrane</keyword>
<accession>A0A7X0P222</accession>
<keyword evidence="1" id="KW-1133">Transmembrane helix</keyword>
<dbReference type="EMBL" id="JACHMI010000001">
    <property type="protein sequence ID" value="MBB6553596.1"/>
    <property type="molecule type" value="Genomic_DNA"/>
</dbReference>
<feature type="transmembrane region" description="Helical" evidence="1">
    <location>
        <begin position="41"/>
        <end position="60"/>
    </location>
</feature>
<evidence type="ECO:0000313" key="3">
    <source>
        <dbReference type="Proteomes" id="UP000565579"/>
    </source>
</evidence>
<gene>
    <name evidence="2" type="ORF">HD593_008391</name>
</gene>
<keyword evidence="3" id="KW-1185">Reference proteome</keyword>
<reference evidence="2 3" key="1">
    <citation type="submission" date="2020-08" db="EMBL/GenBank/DDBJ databases">
        <title>Sequencing the genomes of 1000 actinobacteria strains.</title>
        <authorList>
            <person name="Klenk H.-P."/>
        </authorList>
    </citation>
    <scope>NUCLEOTIDE SEQUENCE [LARGE SCALE GENOMIC DNA]</scope>
    <source>
        <strain evidence="2 3">DSM 43768</strain>
    </source>
</reference>
<sequence length="113" mass="11862">MNPQAAGRAAIAEFGDAETIAAAFVRASPWQRAARAMPATGPRMAAAWAAMLIAGQAWTWPVPWPVTMSCALAPAAVVGLPAMAALARSAHRRVRAAARRTDGLSLGRRMLSR</sequence>
<dbReference type="Proteomes" id="UP000565579">
    <property type="component" value="Unassembled WGS sequence"/>
</dbReference>
<feature type="transmembrane region" description="Helical" evidence="1">
    <location>
        <begin position="66"/>
        <end position="87"/>
    </location>
</feature>
<comment type="caution">
    <text evidence="2">The sequence shown here is derived from an EMBL/GenBank/DDBJ whole genome shotgun (WGS) entry which is preliminary data.</text>
</comment>
<protein>
    <submittedName>
        <fullName evidence="2">Fatty acid desaturase</fullName>
    </submittedName>
</protein>
<proteinExistence type="predicted"/>
<dbReference type="RefSeq" id="WP_185107887.1">
    <property type="nucleotide sequence ID" value="NZ_BAAAXY010000074.1"/>
</dbReference>
<organism evidence="2 3">
    <name type="scientific">Nonomuraea rubra</name>
    <dbReference type="NCBI Taxonomy" id="46180"/>
    <lineage>
        <taxon>Bacteria</taxon>
        <taxon>Bacillati</taxon>
        <taxon>Actinomycetota</taxon>
        <taxon>Actinomycetes</taxon>
        <taxon>Streptosporangiales</taxon>
        <taxon>Streptosporangiaceae</taxon>
        <taxon>Nonomuraea</taxon>
    </lineage>
</organism>
<evidence type="ECO:0000256" key="1">
    <source>
        <dbReference type="SAM" id="Phobius"/>
    </source>
</evidence>
<keyword evidence="1" id="KW-0812">Transmembrane</keyword>
<name>A0A7X0P222_9ACTN</name>